<dbReference type="Gene3D" id="3.30.450.40">
    <property type="match status" value="1"/>
</dbReference>
<evidence type="ECO:0000259" key="2">
    <source>
        <dbReference type="PROSITE" id="PS50112"/>
    </source>
</evidence>
<dbReference type="InterPro" id="IPR003018">
    <property type="entry name" value="GAF"/>
</dbReference>
<dbReference type="SMART" id="SM00331">
    <property type="entry name" value="PP2C_SIG"/>
    <property type="match status" value="1"/>
</dbReference>
<dbReference type="AlphaFoldDB" id="A0AAU8JIV7"/>
<sequence>MSGSIPKTEQLAHHKLSISIIENRDRSWGRKKALNMAVEAAFKDLMRLAAQICTTPIAQIHWRKRDGSWLRVQPNNSAEPIFAPDIGFCLCTIEQSGLFIVPDTLQDPRFSHHPLVVNPPAIRFYAGVPLRTADGYLWGTLCIMDDQPRSLTDPQKDGLEIIARQAIALLESGVKDPELQHSEQQFVPQIQQSNGDKNITSRLLETLLPQTFNLMAIVRSSDQGFLYVNPSCCEALGYTEAEFSHLSWGNILHPDCGEDCWQLPQLLISKQTLENVELILLTKEGDRLFCQGKIFCHWQDGNPCSICVILQDITAQKKAEAKYRQIFENATQGLFQATLSGGYTTVNLALAKIYGYDSPQQFLASVSNGAELYVNPDHWADCIKKLTVEGRICCEAEVKRRDGKKIWIEETFELLCDLHNHPIGVEGFVDDITSRKQAETTLQTTRDQLQAVLDAVPGTVSLISSNFRYLGANRHLAATYNLPPEEFVGREVGFRESKFGQFVREFFANQTEEASIEIDTKVNDAFHSDMVIAKKWQGNEAAVFVGIDITERKRAEAALQAELMEAADYVQSLLPIPAIEPVRIDSRFIPSQQLGGDCFDYYWLDDDHLAIYLLDVSGHGSRAALLSVSVLNFLRSRFLPNTNFYEPNQVLNALNQAFQMDRQRNMYFTIWYGVYNRSTRSLLYSCAGHPPAMLITKNPENLVEVKQLSTSGCIPIGMFPQAKYINDSCQIEPASNLYIFSDGIYEIPLPNGEIWQLDNFIQVLADYTEKNQCSLENILQAVRSLNFDDAFNDDVSLLHFAFD</sequence>
<dbReference type="InterPro" id="IPR029016">
    <property type="entry name" value="GAF-like_dom_sf"/>
</dbReference>
<feature type="domain" description="PAS" evidence="2">
    <location>
        <begin position="319"/>
        <end position="360"/>
    </location>
</feature>
<dbReference type="GO" id="GO:0016791">
    <property type="term" value="F:phosphatase activity"/>
    <property type="evidence" value="ECO:0007669"/>
    <property type="project" value="TreeGrafter"/>
</dbReference>
<dbReference type="RefSeq" id="WP_156332085.1">
    <property type="nucleotide sequence ID" value="NZ_CP159837.1"/>
</dbReference>
<dbReference type="InterPro" id="IPR000700">
    <property type="entry name" value="PAS-assoc_C"/>
</dbReference>
<dbReference type="PANTHER" id="PTHR43156">
    <property type="entry name" value="STAGE II SPORULATION PROTEIN E-RELATED"/>
    <property type="match status" value="1"/>
</dbReference>
<dbReference type="InterPro" id="IPR052016">
    <property type="entry name" value="Bact_Sigma-Reg"/>
</dbReference>
<dbReference type="Pfam" id="PF07228">
    <property type="entry name" value="SpoIIE"/>
    <property type="match status" value="1"/>
</dbReference>
<dbReference type="InterPro" id="IPR001610">
    <property type="entry name" value="PAC"/>
</dbReference>
<dbReference type="Gene3D" id="3.60.40.10">
    <property type="entry name" value="PPM-type phosphatase domain"/>
    <property type="match status" value="1"/>
</dbReference>
<dbReference type="Pfam" id="PF13426">
    <property type="entry name" value="PAS_9"/>
    <property type="match status" value="1"/>
</dbReference>
<dbReference type="SMART" id="SM00091">
    <property type="entry name" value="PAS"/>
    <property type="match status" value="3"/>
</dbReference>
<evidence type="ECO:0000259" key="3">
    <source>
        <dbReference type="PROSITE" id="PS50113"/>
    </source>
</evidence>
<gene>
    <name evidence="4" type="ORF">ABWT76_000883</name>
</gene>
<dbReference type="InterPro" id="IPR035965">
    <property type="entry name" value="PAS-like_dom_sf"/>
</dbReference>
<organism evidence="4">
    <name type="scientific">Planktothricoides raciborskii GIHE-MW2</name>
    <dbReference type="NCBI Taxonomy" id="2792601"/>
    <lineage>
        <taxon>Bacteria</taxon>
        <taxon>Bacillati</taxon>
        <taxon>Cyanobacteriota</taxon>
        <taxon>Cyanophyceae</taxon>
        <taxon>Oscillatoriophycideae</taxon>
        <taxon>Oscillatoriales</taxon>
        <taxon>Oscillatoriaceae</taxon>
        <taxon>Planktothricoides</taxon>
    </lineage>
</organism>
<dbReference type="PROSITE" id="PS50113">
    <property type="entry name" value="PAC"/>
    <property type="match status" value="1"/>
</dbReference>
<keyword evidence="1" id="KW-0378">Hydrolase</keyword>
<dbReference type="Pfam" id="PF13188">
    <property type="entry name" value="PAS_8"/>
    <property type="match status" value="1"/>
</dbReference>
<reference evidence="4" key="1">
    <citation type="submission" date="2024-07" db="EMBL/GenBank/DDBJ databases">
        <authorList>
            <person name="Kim Y.J."/>
            <person name="Jeong J.Y."/>
        </authorList>
    </citation>
    <scope>NUCLEOTIDE SEQUENCE</scope>
    <source>
        <strain evidence="4">GIHE-MW2</strain>
    </source>
</reference>
<dbReference type="SMART" id="SM00086">
    <property type="entry name" value="PAC"/>
    <property type="match status" value="2"/>
</dbReference>
<dbReference type="NCBIfam" id="TIGR00229">
    <property type="entry name" value="sensory_box"/>
    <property type="match status" value="2"/>
</dbReference>
<dbReference type="Gene3D" id="3.30.450.20">
    <property type="entry name" value="PAS domain"/>
    <property type="match status" value="3"/>
</dbReference>
<dbReference type="CDD" id="cd00130">
    <property type="entry name" value="PAS"/>
    <property type="match status" value="1"/>
</dbReference>
<name>A0AAU8JIV7_9CYAN</name>
<evidence type="ECO:0000313" key="4">
    <source>
        <dbReference type="EMBL" id="XCM38059.1"/>
    </source>
</evidence>
<dbReference type="SUPFAM" id="SSF55785">
    <property type="entry name" value="PYP-like sensor domain (PAS domain)"/>
    <property type="match status" value="3"/>
</dbReference>
<dbReference type="Pfam" id="PF01590">
    <property type="entry name" value="GAF"/>
    <property type="match status" value="1"/>
</dbReference>
<dbReference type="InterPro" id="IPR000014">
    <property type="entry name" value="PAS"/>
</dbReference>
<feature type="domain" description="PAC" evidence="3">
    <location>
        <begin position="392"/>
        <end position="444"/>
    </location>
</feature>
<evidence type="ECO:0000256" key="1">
    <source>
        <dbReference type="ARBA" id="ARBA00022801"/>
    </source>
</evidence>
<dbReference type="SUPFAM" id="SSF55781">
    <property type="entry name" value="GAF domain-like"/>
    <property type="match status" value="1"/>
</dbReference>
<dbReference type="InterPro" id="IPR036457">
    <property type="entry name" value="PPM-type-like_dom_sf"/>
</dbReference>
<dbReference type="PANTHER" id="PTHR43156:SF2">
    <property type="entry name" value="STAGE II SPORULATION PROTEIN E"/>
    <property type="match status" value="1"/>
</dbReference>
<accession>A0AAU8JIV7</accession>
<dbReference type="EMBL" id="CP159837">
    <property type="protein sequence ID" value="XCM38059.1"/>
    <property type="molecule type" value="Genomic_DNA"/>
</dbReference>
<dbReference type="SMART" id="SM00065">
    <property type="entry name" value="GAF"/>
    <property type="match status" value="1"/>
</dbReference>
<protein>
    <submittedName>
        <fullName evidence="4">SpoIIE family protein phosphatase</fullName>
    </submittedName>
</protein>
<proteinExistence type="predicted"/>
<dbReference type="InterPro" id="IPR001932">
    <property type="entry name" value="PPM-type_phosphatase-like_dom"/>
</dbReference>
<dbReference type="PROSITE" id="PS50112">
    <property type="entry name" value="PAS"/>
    <property type="match status" value="1"/>
</dbReference>